<accession>A0A4C1YJ04</accession>
<name>A0A4C1YJ04_EUMVA</name>
<dbReference type="Proteomes" id="UP000299102">
    <property type="component" value="Unassembled WGS sequence"/>
</dbReference>
<dbReference type="AlphaFoldDB" id="A0A4C1YJ04"/>
<protein>
    <submittedName>
        <fullName evidence="2">Uncharacterized protein</fullName>
    </submittedName>
</protein>
<comment type="caution">
    <text evidence="2">The sequence shown here is derived from an EMBL/GenBank/DDBJ whole genome shotgun (WGS) entry which is preliminary data.</text>
</comment>
<feature type="region of interest" description="Disordered" evidence="1">
    <location>
        <begin position="74"/>
        <end position="104"/>
    </location>
</feature>
<gene>
    <name evidence="2" type="ORF">EVAR_98476_1</name>
</gene>
<keyword evidence="3" id="KW-1185">Reference proteome</keyword>
<evidence type="ECO:0000313" key="3">
    <source>
        <dbReference type="Proteomes" id="UP000299102"/>
    </source>
</evidence>
<evidence type="ECO:0000256" key="1">
    <source>
        <dbReference type="SAM" id="MobiDB-lite"/>
    </source>
</evidence>
<sequence length="127" mass="13864">MALRIRKIMRDPAGLKIVLDPTGSWDPSLLNCNPYIHAVPTPVIKALPSNLLTNTCSWVRLTYESTADKAVVESVTDEEQTLSSDDHELDTAATRKAPGRSSSCLWGKNDDPALTAGIQIPYITSVR</sequence>
<evidence type="ECO:0000313" key="2">
    <source>
        <dbReference type="EMBL" id="GBP74609.1"/>
    </source>
</evidence>
<reference evidence="2 3" key="1">
    <citation type="journal article" date="2019" name="Commun. Biol.">
        <title>The bagworm genome reveals a unique fibroin gene that provides high tensile strength.</title>
        <authorList>
            <person name="Kono N."/>
            <person name="Nakamura H."/>
            <person name="Ohtoshi R."/>
            <person name="Tomita M."/>
            <person name="Numata K."/>
            <person name="Arakawa K."/>
        </authorList>
    </citation>
    <scope>NUCLEOTIDE SEQUENCE [LARGE SCALE GENOMIC DNA]</scope>
</reference>
<dbReference type="EMBL" id="BGZK01001215">
    <property type="protein sequence ID" value="GBP74609.1"/>
    <property type="molecule type" value="Genomic_DNA"/>
</dbReference>
<organism evidence="2 3">
    <name type="scientific">Eumeta variegata</name>
    <name type="common">Bagworm moth</name>
    <name type="synonym">Eumeta japonica</name>
    <dbReference type="NCBI Taxonomy" id="151549"/>
    <lineage>
        <taxon>Eukaryota</taxon>
        <taxon>Metazoa</taxon>
        <taxon>Ecdysozoa</taxon>
        <taxon>Arthropoda</taxon>
        <taxon>Hexapoda</taxon>
        <taxon>Insecta</taxon>
        <taxon>Pterygota</taxon>
        <taxon>Neoptera</taxon>
        <taxon>Endopterygota</taxon>
        <taxon>Lepidoptera</taxon>
        <taxon>Glossata</taxon>
        <taxon>Ditrysia</taxon>
        <taxon>Tineoidea</taxon>
        <taxon>Psychidae</taxon>
        <taxon>Oiketicinae</taxon>
        <taxon>Eumeta</taxon>
    </lineage>
</organism>
<proteinExistence type="predicted"/>